<proteinExistence type="predicted"/>
<dbReference type="Proteomes" id="UP000828941">
    <property type="component" value="Chromosome 6"/>
</dbReference>
<evidence type="ECO:0000313" key="2">
    <source>
        <dbReference type="Proteomes" id="UP000828941"/>
    </source>
</evidence>
<sequence>MEAIDDDFGELYADVEVQATSAINGISDFARLYIEPEKDYGNGAKDKDVELKENFVSDEKKVDSACGEDSTHSGSEGVELNSVKEVNDYIESDSEDDLNIVLNDEDCQDFPVGVGGNRGVVTGVSYDEDDDGDFVAEGSNLGKNGNYGDRLAGGSELVTCNGHSGQSKNGVKRGYGSQFFLHKYVRTRQPAFVNNTKANKSVGIAYYSSPLTKGGWTGNPCNKNRVSTSCNVAWVGAAANPSVVQCGYGSFLPRHWSIFDVNIDTLEEKPWRIPGVDITNYFNYGFNENTWKEYCASLEKLWLASIETSTTINEASNLNQEAMEQLDQVVSGSLLSSLSECEVPRGRAIQVEDSMEERQPSMDVRRPRSRDSDVVIQIKVHESSDDCSDSGNSNVHEASEEGEFNAGNNRNILSSGSEHDDEVSRDHLEDEKKRENSSVLKRYGSSSGVDNVETQNQILQPSEDAKETLNDKTTAEEAICVDTCSADPCSIESELSFGDHDLSLTSYSDSDSEATKNSVHDSHEKSQGPLRRKSVNSFTDLKESASSYHDTAKSNSSNKKLLRKDYYSRYKGPARQEHRHQSGRCQPSSILNKHVEIDNGYPVSGATDMSHLDHEFVDYDSKKELMRDFSFHKRRDVSYYRETERSCHDGEKVVDELFHRVYTKYPDGEGRGSFRENRSRFVRKNWEERENFPERRSPLAHDVDSERDWYHADIGHSADDMSPSSYWESRQFLSEHSFFPAKQRATRRGIYDKPQFRDRNSHVDDYFDEYENEFINRSYGMSTFAEREIEFFDYKQEESFSHIDRKPERSARRGRHHDRLPLDLDGLWSEEMEDECQEYTHHRALNLQSYRQCYTTSEKHHVHDKGVNNKFGGCRRHKYARNDRTNDWYCGYNDAAEDKDCLIHPWCELERRRYSSPSEVPHWTEDEFAFGQQDELHDEEVFFSYEKTSRCERTHARYGSLLGKIQIDDMQLQQHQLNMSKVGSEKRSSKITFTGKRGQTLLRCRNSVGLVNGEKKSYGRSSRTRNLVCNSRLENLDQGIAKKRTAIADFGDSHKRAIRSDISKSGGDRNKRKCPKNTPDKLQKGLDTEEGQIVTEEPYTGAFVSRRVVSEGSSVKKRMLKKINNPDRDKNAGGYDNQRILETLAKMEKRRERFKEPITTKKEAEQKLNLNVEQSLKLEDDLVVDTDTVKQNRPTRKRRWAGS</sequence>
<reference evidence="1 2" key="1">
    <citation type="journal article" date="2022" name="DNA Res.">
        <title>Chromosomal-level genome assembly of the orchid tree Bauhinia variegata (Leguminosae; Cercidoideae) supports the allotetraploid origin hypothesis of Bauhinia.</title>
        <authorList>
            <person name="Zhong Y."/>
            <person name="Chen Y."/>
            <person name="Zheng D."/>
            <person name="Pang J."/>
            <person name="Liu Y."/>
            <person name="Luo S."/>
            <person name="Meng S."/>
            <person name="Qian L."/>
            <person name="Wei D."/>
            <person name="Dai S."/>
            <person name="Zhou R."/>
        </authorList>
    </citation>
    <scope>NUCLEOTIDE SEQUENCE [LARGE SCALE GENOMIC DNA]</scope>
    <source>
        <strain evidence="1">BV-YZ2020</strain>
    </source>
</reference>
<protein>
    <submittedName>
        <fullName evidence="1">Uncharacterized protein</fullName>
    </submittedName>
</protein>
<gene>
    <name evidence="1" type="ORF">L6164_013664</name>
</gene>
<evidence type="ECO:0000313" key="1">
    <source>
        <dbReference type="EMBL" id="KAI4334973.1"/>
    </source>
</evidence>
<keyword evidence="2" id="KW-1185">Reference proteome</keyword>
<comment type="caution">
    <text evidence="1">The sequence shown here is derived from an EMBL/GenBank/DDBJ whole genome shotgun (WGS) entry which is preliminary data.</text>
</comment>
<dbReference type="EMBL" id="CM039431">
    <property type="protein sequence ID" value="KAI4334973.1"/>
    <property type="molecule type" value="Genomic_DNA"/>
</dbReference>
<organism evidence="1 2">
    <name type="scientific">Bauhinia variegata</name>
    <name type="common">Purple orchid tree</name>
    <name type="synonym">Phanera variegata</name>
    <dbReference type="NCBI Taxonomy" id="167791"/>
    <lineage>
        <taxon>Eukaryota</taxon>
        <taxon>Viridiplantae</taxon>
        <taxon>Streptophyta</taxon>
        <taxon>Embryophyta</taxon>
        <taxon>Tracheophyta</taxon>
        <taxon>Spermatophyta</taxon>
        <taxon>Magnoliopsida</taxon>
        <taxon>eudicotyledons</taxon>
        <taxon>Gunneridae</taxon>
        <taxon>Pentapetalae</taxon>
        <taxon>rosids</taxon>
        <taxon>fabids</taxon>
        <taxon>Fabales</taxon>
        <taxon>Fabaceae</taxon>
        <taxon>Cercidoideae</taxon>
        <taxon>Cercideae</taxon>
        <taxon>Bauhiniinae</taxon>
        <taxon>Bauhinia</taxon>
    </lineage>
</organism>
<accession>A0ACB9NF19</accession>
<name>A0ACB9NF19_BAUVA</name>